<dbReference type="InterPro" id="IPR036412">
    <property type="entry name" value="HAD-like_sf"/>
</dbReference>
<comment type="catalytic activity">
    <reaction evidence="10">
        <text>O-phospho-D-serine + H2O = D-serine + phosphate</text>
        <dbReference type="Rhea" id="RHEA:24873"/>
        <dbReference type="ChEBI" id="CHEBI:15377"/>
        <dbReference type="ChEBI" id="CHEBI:35247"/>
        <dbReference type="ChEBI" id="CHEBI:43474"/>
        <dbReference type="ChEBI" id="CHEBI:58680"/>
        <dbReference type="EC" id="3.1.3.3"/>
    </reaction>
</comment>
<keyword evidence="4" id="KW-0028">Amino-acid biosynthesis</keyword>
<evidence type="ECO:0000256" key="3">
    <source>
        <dbReference type="ARBA" id="ARBA00012640"/>
    </source>
</evidence>
<dbReference type="PANTHER" id="PTHR43344:SF2">
    <property type="entry name" value="PHOSPHOSERINE PHOSPHATASE"/>
    <property type="match status" value="1"/>
</dbReference>
<keyword evidence="7" id="KW-0460">Magnesium</keyword>
<evidence type="ECO:0000256" key="11">
    <source>
        <dbReference type="SAM" id="MobiDB-lite"/>
    </source>
</evidence>
<feature type="region of interest" description="Disordered" evidence="11">
    <location>
        <begin position="17"/>
        <end position="40"/>
    </location>
</feature>
<dbReference type="CDD" id="cd01427">
    <property type="entry name" value="HAD_like"/>
    <property type="match status" value="1"/>
</dbReference>
<keyword evidence="6 12" id="KW-0378">Hydrolase</keyword>
<keyword evidence="13" id="KW-1185">Reference proteome</keyword>
<dbReference type="Gene3D" id="3.40.50.1000">
    <property type="entry name" value="HAD superfamily/HAD-like"/>
    <property type="match status" value="1"/>
</dbReference>
<evidence type="ECO:0000256" key="4">
    <source>
        <dbReference type="ARBA" id="ARBA00022605"/>
    </source>
</evidence>
<evidence type="ECO:0000256" key="5">
    <source>
        <dbReference type="ARBA" id="ARBA00022723"/>
    </source>
</evidence>
<keyword evidence="8" id="KW-0718">Serine biosynthesis</keyword>
<dbReference type="Proteomes" id="UP001209885">
    <property type="component" value="Unassembled WGS sequence"/>
</dbReference>
<evidence type="ECO:0000256" key="10">
    <source>
        <dbReference type="ARBA" id="ARBA00048523"/>
    </source>
</evidence>
<protein>
    <recommendedName>
        <fullName evidence="3">phosphoserine phosphatase</fullName>
        <ecNumber evidence="3">3.1.3.3</ecNumber>
    </recommendedName>
</protein>
<dbReference type="PANTHER" id="PTHR43344">
    <property type="entry name" value="PHOSPHOSERINE PHOSPHATASE"/>
    <property type="match status" value="1"/>
</dbReference>
<accession>A0ABT3RQ34</accession>
<gene>
    <name evidence="12" type="ORF">OO013_05330</name>
</gene>
<comment type="caution">
    <text evidence="12">The sequence shown here is derived from an EMBL/GenBank/DDBJ whole genome shotgun (WGS) entry which is preliminary data.</text>
</comment>
<evidence type="ECO:0000256" key="7">
    <source>
        <dbReference type="ARBA" id="ARBA00022842"/>
    </source>
</evidence>
<proteinExistence type="predicted"/>
<keyword evidence="5" id="KW-0479">Metal-binding</keyword>
<evidence type="ECO:0000313" key="13">
    <source>
        <dbReference type="Proteomes" id="UP001209885"/>
    </source>
</evidence>
<dbReference type="RefSeq" id="WP_266055650.1">
    <property type="nucleotide sequence ID" value="NZ_JAPFQN010000003.1"/>
</dbReference>
<dbReference type="InterPro" id="IPR023214">
    <property type="entry name" value="HAD_sf"/>
</dbReference>
<dbReference type="InterPro" id="IPR050582">
    <property type="entry name" value="HAD-like_SerB"/>
</dbReference>
<reference evidence="12 13" key="1">
    <citation type="submission" date="2022-11" db="EMBL/GenBank/DDBJ databases">
        <title>The characterization of three novel Bacteroidetes species and genomic analysis of their roles in tidal elemental geochemical cycles.</title>
        <authorList>
            <person name="Ma K."/>
        </authorList>
    </citation>
    <scope>NUCLEOTIDE SEQUENCE [LARGE SCALE GENOMIC DNA]</scope>
    <source>
        <strain evidence="12 13">M17</strain>
    </source>
</reference>
<organism evidence="12 13">
    <name type="scientific">Mangrovivirga halotolerans</name>
    <dbReference type="NCBI Taxonomy" id="2993936"/>
    <lineage>
        <taxon>Bacteria</taxon>
        <taxon>Pseudomonadati</taxon>
        <taxon>Bacteroidota</taxon>
        <taxon>Cytophagia</taxon>
        <taxon>Cytophagales</taxon>
        <taxon>Mangrovivirgaceae</taxon>
        <taxon>Mangrovivirga</taxon>
    </lineage>
</organism>
<comment type="catalytic activity">
    <reaction evidence="9">
        <text>O-phospho-L-serine + H2O = L-serine + phosphate</text>
        <dbReference type="Rhea" id="RHEA:21208"/>
        <dbReference type="ChEBI" id="CHEBI:15377"/>
        <dbReference type="ChEBI" id="CHEBI:33384"/>
        <dbReference type="ChEBI" id="CHEBI:43474"/>
        <dbReference type="ChEBI" id="CHEBI:57524"/>
        <dbReference type="EC" id="3.1.3.3"/>
    </reaction>
</comment>
<dbReference type="Pfam" id="PF12710">
    <property type="entry name" value="HAD"/>
    <property type="match status" value="1"/>
</dbReference>
<dbReference type="SUPFAM" id="SSF56784">
    <property type="entry name" value="HAD-like"/>
    <property type="match status" value="1"/>
</dbReference>
<evidence type="ECO:0000256" key="8">
    <source>
        <dbReference type="ARBA" id="ARBA00023299"/>
    </source>
</evidence>
<evidence type="ECO:0000313" key="12">
    <source>
        <dbReference type="EMBL" id="MCX2743275.1"/>
    </source>
</evidence>
<dbReference type="EC" id="3.1.3.3" evidence="3"/>
<evidence type="ECO:0000256" key="6">
    <source>
        <dbReference type="ARBA" id="ARBA00022801"/>
    </source>
</evidence>
<dbReference type="GO" id="GO:0016787">
    <property type="term" value="F:hydrolase activity"/>
    <property type="evidence" value="ECO:0007669"/>
    <property type="project" value="UniProtKB-KW"/>
</dbReference>
<comment type="cofactor">
    <cofactor evidence="1">
        <name>Mg(2+)</name>
        <dbReference type="ChEBI" id="CHEBI:18420"/>
    </cofactor>
</comment>
<name>A0ABT3RQ34_9BACT</name>
<evidence type="ECO:0000256" key="1">
    <source>
        <dbReference type="ARBA" id="ARBA00001946"/>
    </source>
</evidence>
<comment type="pathway">
    <text evidence="2">Amino-acid biosynthesis; L-serine biosynthesis; L-serine from 3-phospho-D-glycerate: step 3/3.</text>
</comment>
<dbReference type="EMBL" id="JAPFQN010000003">
    <property type="protein sequence ID" value="MCX2743275.1"/>
    <property type="molecule type" value="Genomic_DNA"/>
</dbReference>
<feature type="compositionally biased region" description="Low complexity" evidence="11">
    <location>
        <begin position="17"/>
        <end position="26"/>
    </location>
</feature>
<evidence type="ECO:0000256" key="9">
    <source>
        <dbReference type="ARBA" id="ARBA00048138"/>
    </source>
</evidence>
<sequence length="340" mass="39310">MRLLLILLTIVCFSCSTSDSRSNQSSTEEQSIIDSDPLPSWNDSEVKKEIISFVKNSISEDSAGFIERENRIATFDNDGTLWSEKPLYFQLFFAIDRIKSLAKENPELYDDPLVQKLLTDDPKVLSTLTHQDILETLMKTHAGMNTEEFEKIVLKWINTSKHPRFDKPFTEVVFQPMLELIDYLHDNNFKVYIVSGGGVEFMRPWVENTYGIPKERIIGSTIKTRFGIIDGKPVLERLPEINFINDKEGKPIAIHRIIGKKPVFSAGNSDGDLQMMQWTDSNDNSFILYVHHTDGEREWEYDRKSSVGHFDKALDIAKEKEWNLVDMKNDWKVIYPFDSQ</sequence>
<evidence type="ECO:0000256" key="2">
    <source>
        <dbReference type="ARBA" id="ARBA00005135"/>
    </source>
</evidence>